<gene>
    <name evidence="2" type="ORF">Aco04nite_41380</name>
</gene>
<dbReference type="Pfam" id="PF00149">
    <property type="entry name" value="Metallophos"/>
    <property type="match status" value="1"/>
</dbReference>
<evidence type="ECO:0000313" key="3">
    <source>
        <dbReference type="Proteomes" id="UP000680865"/>
    </source>
</evidence>
<evidence type="ECO:0000313" key="2">
    <source>
        <dbReference type="EMBL" id="GIM74647.1"/>
    </source>
</evidence>
<dbReference type="InterPro" id="IPR004843">
    <property type="entry name" value="Calcineurin-like_PHP"/>
</dbReference>
<organism evidence="2 3">
    <name type="scientific">Winogradskya consettensis</name>
    <dbReference type="NCBI Taxonomy" id="113560"/>
    <lineage>
        <taxon>Bacteria</taxon>
        <taxon>Bacillati</taxon>
        <taxon>Actinomycetota</taxon>
        <taxon>Actinomycetes</taxon>
        <taxon>Micromonosporales</taxon>
        <taxon>Micromonosporaceae</taxon>
        <taxon>Winogradskya</taxon>
    </lineage>
</organism>
<dbReference type="Proteomes" id="UP000680865">
    <property type="component" value="Unassembled WGS sequence"/>
</dbReference>
<dbReference type="PANTHER" id="PTHR42850:SF4">
    <property type="entry name" value="ZINC-DEPENDENT ENDOPOLYPHOSPHATASE"/>
    <property type="match status" value="1"/>
</dbReference>
<dbReference type="PANTHER" id="PTHR42850">
    <property type="entry name" value="METALLOPHOSPHOESTERASE"/>
    <property type="match status" value="1"/>
</dbReference>
<dbReference type="GO" id="GO:0005737">
    <property type="term" value="C:cytoplasm"/>
    <property type="evidence" value="ECO:0007669"/>
    <property type="project" value="TreeGrafter"/>
</dbReference>
<sequence length="102" mass="11571">MTKIVIIGDVGGCIEELADALVAYEHDPDVVVVQVGDLVDRGPDSRGVLELVGTRLGERPRRWIQLIGNHEWQYRRVGGRCRRPDSRAFQHRGFRQPDLAVR</sequence>
<evidence type="ECO:0000259" key="1">
    <source>
        <dbReference type="Pfam" id="PF00149"/>
    </source>
</evidence>
<proteinExistence type="predicted"/>
<accession>A0A919SLJ1</accession>
<dbReference type="GO" id="GO:0016791">
    <property type="term" value="F:phosphatase activity"/>
    <property type="evidence" value="ECO:0007669"/>
    <property type="project" value="TreeGrafter"/>
</dbReference>
<comment type="caution">
    <text evidence="2">The sequence shown here is derived from an EMBL/GenBank/DDBJ whole genome shotgun (WGS) entry which is preliminary data.</text>
</comment>
<dbReference type="InterPro" id="IPR050126">
    <property type="entry name" value="Ap4A_hydrolase"/>
</dbReference>
<dbReference type="AlphaFoldDB" id="A0A919SLJ1"/>
<reference evidence="2" key="1">
    <citation type="submission" date="2021-03" db="EMBL/GenBank/DDBJ databases">
        <title>Whole genome shotgun sequence of Actinoplanes consettensis NBRC 14913.</title>
        <authorList>
            <person name="Komaki H."/>
            <person name="Tamura T."/>
        </authorList>
    </citation>
    <scope>NUCLEOTIDE SEQUENCE</scope>
    <source>
        <strain evidence="2">NBRC 14913</strain>
    </source>
</reference>
<dbReference type="InterPro" id="IPR029052">
    <property type="entry name" value="Metallo-depent_PP-like"/>
</dbReference>
<protein>
    <recommendedName>
        <fullName evidence="1">Calcineurin-like phosphoesterase domain-containing protein</fullName>
    </recommendedName>
</protein>
<dbReference type="SUPFAM" id="SSF56300">
    <property type="entry name" value="Metallo-dependent phosphatases"/>
    <property type="match status" value="1"/>
</dbReference>
<dbReference type="EMBL" id="BOQP01000021">
    <property type="protein sequence ID" value="GIM74647.1"/>
    <property type="molecule type" value="Genomic_DNA"/>
</dbReference>
<feature type="domain" description="Calcineurin-like phosphoesterase" evidence="1">
    <location>
        <begin position="3"/>
        <end position="79"/>
    </location>
</feature>
<name>A0A919SLJ1_9ACTN</name>
<dbReference type="RefSeq" id="WP_212998864.1">
    <property type="nucleotide sequence ID" value="NZ_BAAATW010000015.1"/>
</dbReference>
<dbReference type="Gene3D" id="3.60.21.10">
    <property type="match status" value="1"/>
</dbReference>
<keyword evidence="3" id="KW-1185">Reference proteome</keyword>